<proteinExistence type="predicted"/>
<name>A0ABQ3VQS6_9CHLR</name>
<sequence>MTTYETYLLAVGEDFPTIVCLCGSTRFSEAFHQANLNETLKGKIVLSIGCDFKSDEALGLSDTDKQRLDVLHLRKIDIADEILVLNVNDYIGPSTANEIRYAHARGIPIRWLEPHMCRMENCPCKGYPDIQ</sequence>
<dbReference type="EMBL" id="BNJJ01000021">
    <property type="protein sequence ID" value="GHO88044.1"/>
    <property type="molecule type" value="Genomic_DNA"/>
</dbReference>
<keyword evidence="2" id="KW-1185">Reference proteome</keyword>
<evidence type="ECO:0000313" key="1">
    <source>
        <dbReference type="EMBL" id="GHO88044.1"/>
    </source>
</evidence>
<reference evidence="1 2" key="1">
    <citation type="journal article" date="2021" name="Int. J. Syst. Evol. Microbiol.">
        <title>Reticulibacter mediterranei gen. nov., sp. nov., within the new family Reticulibacteraceae fam. nov., and Ktedonospora formicarum gen. nov., sp. nov., Ktedonobacter robiniae sp. nov., Dictyobacter formicarum sp. nov. and Dictyobacter arantiisoli sp. nov., belonging to the class Ktedonobacteria.</title>
        <authorList>
            <person name="Yabe S."/>
            <person name="Zheng Y."/>
            <person name="Wang C.M."/>
            <person name="Sakai Y."/>
            <person name="Abe K."/>
            <person name="Yokota A."/>
            <person name="Donadio S."/>
            <person name="Cavaletti L."/>
            <person name="Monciardini P."/>
        </authorList>
    </citation>
    <scope>NUCLEOTIDE SEQUENCE [LARGE SCALE GENOMIC DNA]</scope>
    <source>
        <strain evidence="1 2">SOSP1-9</strain>
    </source>
</reference>
<dbReference type="RefSeq" id="WP_201365580.1">
    <property type="nucleotide sequence ID" value="NZ_BNJJ01000021.1"/>
</dbReference>
<gene>
    <name evidence="1" type="ORF">KSZ_60500</name>
</gene>
<protein>
    <submittedName>
        <fullName evidence="1">Uncharacterized protein</fullName>
    </submittedName>
</protein>
<comment type="caution">
    <text evidence="1">The sequence shown here is derived from an EMBL/GenBank/DDBJ whole genome shotgun (WGS) entry which is preliminary data.</text>
</comment>
<dbReference type="Proteomes" id="UP000635565">
    <property type="component" value="Unassembled WGS sequence"/>
</dbReference>
<evidence type="ECO:0000313" key="2">
    <source>
        <dbReference type="Proteomes" id="UP000635565"/>
    </source>
</evidence>
<organism evidence="1 2">
    <name type="scientific">Dictyobacter formicarum</name>
    <dbReference type="NCBI Taxonomy" id="2778368"/>
    <lineage>
        <taxon>Bacteria</taxon>
        <taxon>Bacillati</taxon>
        <taxon>Chloroflexota</taxon>
        <taxon>Ktedonobacteria</taxon>
        <taxon>Ktedonobacterales</taxon>
        <taxon>Dictyobacteraceae</taxon>
        <taxon>Dictyobacter</taxon>
    </lineage>
</organism>
<accession>A0ABQ3VQS6</accession>